<feature type="region of interest" description="Disordered" evidence="1">
    <location>
        <begin position="362"/>
        <end position="452"/>
    </location>
</feature>
<dbReference type="Pfam" id="PF14529">
    <property type="entry name" value="Exo_endo_phos_2"/>
    <property type="match status" value="1"/>
</dbReference>
<gene>
    <name evidence="3" type="ORF">TBRA_LOCUS890</name>
</gene>
<dbReference type="Gene3D" id="3.60.10.10">
    <property type="entry name" value="Endonuclease/exonuclease/phosphatase"/>
    <property type="match status" value="1"/>
</dbReference>
<feature type="region of interest" description="Disordered" evidence="1">
    <location>
        <begin position="1"/>
        <end position="35"/>
    </location>
</feature>
<feature type="compositionally biased region" description="Low complexity" evidence="1">
    <location>
        <begin position="428"/>
        <end position="437"/>
    </location>
</feature>
<dbReference type="InterPro" id="IPR036691">
    <property type="entry name" value="Endo/exonu/phosph_ase_sf"/>
</dbReference>
<feature type="domain" description="Endonuclease/exonuclease/phosphatase" evidence="2">
    <location>
        <begin position="470"/>
        <end position="569"/>
    </location>
</feature>
<evidence type="ECO:0000313" key="4">
    <source>
        <dbReference type="Proteomes" id="UP000479190"/>
    </source>
</evidence>
<feature type="compositionally biased region" description="Basic and acidic residues" evidence="1">
    <location>
        <begin position="414"/>
        <end position="427"/>
    </location>
</feature>
<dbReference type="Proteomes" id="UP000479190">
    <property type="component" value="Unassembled WGS sequence"/>
</dbReference>
<dbReference type="AlphaFoldDB" id="A0A6H5HXS6"/>
<organism evidence="3 4">
    <name type="scientific">Trichogramma brassicae</name>
    <dbReference type="NCBI Taxonomy" id="86971"/>
    <lineage>
        <taxon>Eukaryota</taxon>
        <taxon>Metazoa</taxon>
        <taxon>Ecdysozoa</taxon>
        <taxon>Arthropoda</taxon>
        <taxon>Hexapoda</taxon>
        <taxon>Insecta</taxon>
        <taxon>Pterygota</taxon>
        <taxon>Neoptera</taxon>
        <taxon>Endopterygota</taxon>
        <taxon>Hymenoptera</taxon>
        <taxon>Apocrita</taxon>
        <taxon>Proctotrupomorpha</taxon>
        <taxon>Chalcidoidea</taxon>
        <taxon>Trichogrammatidae</taxon>
        <taxon>Trichogramma</taxon>
    </lineage>
</organism>
<name>A0A6H5HXS6_9HYME</name>
<evidence type="ECO:0000259" key="2">
    <source>
        <dbReference type="Pfam" id="PF14529"/>
    </source>
</evidence>
<dbReference type="OrthoDB" id="6625437at2759"/>
<keyword evidence="4" id="KW-1185">Reference proteome</keyword>
<feature type="compositionally biased region" description="Low complexity" evidence="1">
    <location>
        <begin position="19"/>
        <end position="30"/>
    </location>
</feature>
<dbReference type="GO" id="GO:0003824">
    <property type="term" value="F:catalytic activity"/>
    <property type="evidence" value="ECO:0007669"/>
    <property type="project" value="InterPro"/>
</dbReference>
<accession>A0A6H5HXS6</accession>
<feature type="region of interest" description="Disordered" evidence="1">
    <location>
        <begin position="252"/>
        <end position="339"/>
    </location>
</feature>
<dbReference type="SUPFAM" id="SSF56219">
    <property type="entry name" value="DNase I-like"/>
    <property type="match status" value="1"/>
</dbReference>
<proteinExistence type="predicted"/>
<reference evidence="3 4" key="1">
    <citation type="submission" date="2020-02" db="EMBL/GenBank/DDBJ databases">
        <authorList>
            <person name="Ferguson B K."/>
        </authorList>
    </citation>
    <scope>NUCLEOTIDE SEQUENCE [LARGE SCALE GENOMIC DNA]</scope>
</reference>
<feature type="compositionally biased region" description="Basic and acidic residues" evidence="1">
    <location>
        <begin position="393"/>
        <end position="403"/>
    </location>
</feature>
<evidence type="ECO:0000313" key="3">
    <source>
        <dbReference type="EMBL" id="CAB0028753.1"/>
    </source>
</evidence>
<sequence length="575" mass="62990">MRDGQQDRQAPGSTDEVGESSQLESSSLPSMPTKTMTPSAVIAASMTRRIIGAPLLVKDAPLPTPAEFATGSYEEKMIHIEGLVEGLNTFIFGRNNLHKEVIKYSLSLEQAILALKKTKQKQVPPRPPSAEKAVCTSPIFSVNATDGNNNSWIFPRLATAEATVSAAYRVHHRPDAIVIKVKDASTYANILRTLKANPSLQQTVGSSVQNIRCSAAGALVLQLKKNVDNASTLGSKLDQVLGDAATATALQHTTVTSWPPTPSVRAPGKHDGRLDGRCSSPFSEQRGANPKNLALRRATNSSFKERKNHTSSDALLSENDEVERRTAPSRRRKALTSSDAQLLRKQQTNLCIGWYIRSSGRRKQAYSRKPTITTTQARPEHCRNLPPLPRNRPIHEPEIKAVEADNQIHGGTCRQDRLTGESKDQGSKSRQSGSRRSVPTRSADRQGSSLVQEHPARARPFFTWARISGIYFFSVYAPPRLADVEFSALLTNITEEARGKRPLIIAGDFNAWSTEWGCRATRQRATTLLDALGPLEAVLLNAGNTPTFTGALGYSVVDLMKTATSHLIQHYRNLK</sequence>
<evidence type="ECO:0000256" key="1">
    <source>
        <dbReference type="SAM" id="MobiDB-lite"/>
    </source>
</evidence>
<dbReference type="InterPro" id="IPR005135">
    <property type="entry name" value="Endo/exonuclease/phosphatase"/>
</dbReference>
<dbReference type="EMBL" id="CADCXV010000191">
    <property type="protein sequence ID" value="CAB0028753.1"/>
    <property type="molecule type" value="Genomic_DNA"/>
</dbReference>
<protein>
    <recommendedName>
        <fullName evidence="2">Endonuclease/exonuclease/phosphatase domain-containing protein</fullName>
    </recommendedName>
</protein>